<accession>A0ABS9FBE9</accession>
<dbReference type="Proteomes" id="UP000814003">
    <property type="component" value="Unassembled WGS sequence"/>
</dbReference>
<feature type="region of interest" description="Disordered" evidence="3">
    <location>
        <begin position="821"/>
        <end position="840"/>
    </location>
</feature>
<dbReference type="InterPro" id="IPR010090">
    <property type="entry name" value="Phage_tape_meas"/>
</dbReference>
<dbReference type="EMBL" id="WKED01000055">
    <property type="protein sequence ID" value="MCF5109671.1"/>
    <property type="molecule type" value="Genomic_DNA"/>
</dbReference>
<evidence type="ECO:0000313" key="5">
    <source>
        <dbReference type="EMBL" id="MCF5109671.1"/>
    </source>
</evidence>
<sequence>MAEQKYSLRLAATDAYTGTFGDFSKKAAKLNEGMKEQRAEIDRLNRAARSADGFEKLSEKIGKTKASLQAARVEQARLGREQQVAAAKVQQLNQQHAEAKAKLDQLQASTESSTAQVRAARVETTRLSRELKTASTDLGKLDSAQDKAVSSVKTLTAAQRAEKNELKGLQAALTAAGVDTGQLASEQKRLQAATTAANAALTAQQAKLKAVSAAQGKMDNNRSKRADLRGQMVETAALGYVATRPIAQAMDMQTAMADVGKVINFGEGEREAMASANLKLSSDRLIASSGMTAVDLAKIEYAAGQSGIGNDVKNKDGTIDQKGKQAAIMDFTRDAAIMGSAFDIGAQEAGETMAGWRASMNLNRAQTLDLADSTNYLGNSFNATAADIASVVKRYGAVGKASGLTPEQTAALSAAFLNPGTEKEIAGTGFKNFTAALTKGEAATKGQKKVWKDLGFDPEDLSKDMQKNAPDTIMRVLQAIKAQPVDEQAAVATQLFGSESIGAIQPLLQNLGEVQRAFDMVKDKSKYATSALGENGSMMQEAAGVANTSRTGWNSFTAKLTRLSTVVGTAMLPAVDAVLSPLGKVVDVIADAAEKFPTVTTAVAVAVGGLAALKVAVLGMKFGGLLLGQGLNKGGLMRAKLDASTAGTALAANQAAAAVTRLNASLNTLGRGRAGGVGAPGSAGGISREESIRERWRARAARRSPGGTPPADVGPAVPARRSRFSRLFGARGRVVAALAATGASAGAAAAPGGSSLGFSGAPPVSGSGGAVRPLPASPDALIQPAATAPLEGAAAPAVAAAAEKADPPAWLDTVQTLADAIPGAGEGEPEGPPGPGGRMAKLKKLGKVGVGALAKSAPLLIAAGLAEVSEADGDPSKVGSAVGGTAGGLAGGWAGASAGAAIGTLILPGVGTAIGGAIGGLVGSIAGEGGGSWLGDKIGSLFGPDRLESPDKVAGDLAEGGISESKSMTFSPSLTIQPSGDPAYDKKMGDDLFARLKAEFMPMLMGDMSLGARRSASLTDGGS</sequence>
<evidence type="ECO:0000256" key="3">
    <source>
        <dbReference type="SAM" id="MobiDB-lite"/>
    </source>
</evidence>
<evidence type="ECO:0000256" key="1">
    <source>
        <dbReference type="ARBA" id="ARBA00022612"/>
    </source>
</evidence>
<proteinExistence type="predicted"/>
<dbReference type="NCBIfam" id="TIGR01760">
    <property type="entry name" value="tape_meas_TP901"/>
    <property type="match status" value="1"/>
</dbReference>
<comment type="caution">
    <text evidence="5">The sequence shown here is derived from an EMBL/GenBank/DDBJ whole genome shotgun (WGS) entry which is preliminary data.</text>
</comment>
<dbReference type="Pfam" id="PF10145">
    <property type="entry name" value="PhageMin_Tail"/>
    <property type="match status" value="1"/>
</dbReference>
<protein>
    <submittedName>
        <fullName evidence="5">Phage tail tape measure protein</fullName>
    </submittedName>
</protein>
<feature type="region of interest" description="Disordered" evidence="3">
    <location>
        <begin position="697"/>
        <end position="718"/>
    </location>
</feature>
<name>A0ABS9FBE9_9PSED</name>
<reference evidence="5 6" key="1">
    <citation type="submission" date="2019-11" db="EMBL/GenBank/DDBJ databases">
        <title>Epiphytic Pseudomonas syringae from cherry orchards.</title>
        <authorList>
            <person name="Hulin M.T."/>
        </authorList>
    </citation>
    <scope>NUCLEOTIDE SEQUENCE [LARGE SCALE GENOMIC DNA]</scope>
    <source>
        <strain evidence="5 6">PA-6-5B</strain>
    </source>
</reference>
<evidence type="ECO:0000256" key="2">
    <source>
        <dbReference type="SAM" id="Coils"/>
    </source>
</evidence>
<dbReference type="PANTHER" id="PTHR37813:SF1">
    <property type="entry name" value="FELS-2 PROPHAGE PROTEIN"/>
    <property type="match status" value="1"/>
</dbReference>
<evidence type="ECO:0000259" key="4">
    <source>
        <dbReference type="Pfam" id="PF10145"/>
    </source>
</evidence>
<dbReference type="PANTHER" id="PTHR37813">
    <property type="entry name" value="FELS-2 PROPHAGE PROTEIN"/>
    <property type="match status" value="1"/>
</dbReference>
<keyword evidence="1" id="KW-1188">Viral release from host cell</keyword>
<organism evidence="5 6">
    <name type="scientific">Pseudomonas gessardii</name>
    <dbReference type="NCBI Taxonomy" id="78544"/>
    <lineage>
        <taxon>Bacteria</taxon>
        <taxon>Pseudomonadati</taxon>
        <taxon>Pseudomonadota</taxon>
        <taxon>Gammaproteobacteria</taxon>
        <taxon>Pseudomonadales</taxon>
        <taxon>Pseudomonadaceae</taxon>
        <taxon>Pseudomonas</taxon>
    </lineage>
</organism>
<keyword evidence="2" id="KW-0175">Coiled coil</keyword>
<keyword evidence="6" id="KW-1185">Reference proteome</keyword>
<feature type="coiled-coil region" evidence="2">
    <location>
        <begin position="82"/>
        <end position="109"/>
    </location>
</feature>
<feature type="domain" description="Phage tail tape measure protein" evidence="4">
    <location>
        <begin position="286"/>
        <end position="497"/>
    </location>
</feature>
<evidence type="ECO:0000313" key="6">
    <source>
        <dbReference type="Proteomes" id="UP000814003"/>
    </source>
</evidence>
<gene>
    <name evidence="5" type="ORF">GIW56_22840</name>
</gene>
<dbReference type="RefSeq" id="WP_236309825.1">
    <property type="nucleotide sequence ID" value="NZ_WKED01000055.1"/>
</dbReference>